<evidence type="ECO:0000259" key="8">
    <source>
        <dbReference type="Pfam" id="PF03458"/>
    </source>
</evidence>
<dbReference type="InterPro" id="IPR005115">
    <property type="entry name" value="Gly_transporter"/>
</dbReference>
<proteinExistence type="inferred from homology"/>
<gene>
    <name evidence="9" type="ORF">F0Q45_20670</name>
</gene>
<dbReference type="GO" id="GO:0005886">
    <property type="term" value="C:plasma membrane"/>
    <property type="evidence" value="ECO:0007669"/>
    <property type="project" value="UniProtKB-SubCell"/>
</dbReference>
<evidence type="ECO:0000256" key="1">
    <source>
        <dbReference type="ARBA" id="ARBA00004651"/>
    </source>
</evidence>
<feature type="domain" description="Glycine transporter" evidence="8">
    <location>
        <begin position="67"/>
        <end position="140"/>
    </location>
</feature>
<keyword evidence="3" id="KW-1003">Cell membrane</keyword>
<feature type="transmembrane region" description="Helical" evidence="7">
    <location>
        <begin position="179"/>
        <end position="198"/>
    </location>
</feature>
<name>A0A5B1BKB2_MYCSI</name>
<comment type="similarity">
    <text evidence="2">Belongs to the UPF0126 family.</text>
</comment>
<keyword evidence="5 7" id="KW-1133">Transmembrane helix</keyword>
<dbReference type="EMBL" id="VTZN01000162">
    <property type="protein sequence ID" value="KAA1248411.1"/>
    <property type="molecule type" value="Genomic_DNA"/>
</dbReference>
<feature type="transmembrane region" description="Helical" evidence="7">
    <location>
        <begin position="235"/>
        <end position="252"/>
    </location>
</feature>
<feature type="transmembrane region" description="Helical" evidence="7">
    <location>
        <begin position="149"/>
        <end position="167"/>
    </location>
</feature>
<reference evidence="9 10" key="1">
    <citation type="submission" date="2019-09" db="EMBL/GenBank/DDBJ databases">
        <title>Report of infection by Mycobacterium simiae a patient suffering from pulmonary tuberculosis.</title>
        <authorList>
            <person name="Mohanty P.S."/>
            <person name="Bansal A.K."/>
            <person name="Singh H."/>
            <person name="Sharma S."/>
            <person name="Patil S.A."/>
            <person name="Upadhaya P."/>
            <person name="Singh P.K."/>
            <person name="Kumar D."/>
            <person name="Kumar S."/>
            <person name="Singh R.K."/>
            <person name="Chaudhary B."/>
        </authorList>
    </citation>
    <scope>NUCLEOTIDE SEQUENCE [LARGE SCALE GENOMIC DNA]</scope>
    <source>
        <strain evidence="9 10">JAL-560-SIM</strain>
    </source>
</reference>
<evidence type="ECO:0000313" key="9">
    <source>
        <dbReference type="EMBL" id="KAA1248411.1"/>
    </source>
</evidence>
<evidence type="ECO:0000256" key="4">
    <source>
        <dbReference type="ARBA" id="ARBA00022692"/>
    </source>
</evidence>
<feature type="transmembrane region" description="Helical" evidence="7">
    <location>
        <begin position="92"/>
        <end position="112"/>
    </location>
</feature>
<keyword evidence="10" id="KW-1185">Reference proteome</keyword>
<keyword evidence="6 7" id="KW-0472">Membrane</keyword>
<comment type="subcellular location">
    <subcellularLocation>
        <location evidence="1">Cell membrane</location>
        <topology evidence="1">Multi-pass membrane protein</topology>
    </subcellularLocation>
</comment>
<feature type="transmembrane region" description="Helical" evidence="7">
    <location>
        <begin position="210"/>
        <end position="229"/>
    </location>
</feature>
<comment type="caution">
    <text evidence="9">The sequence shown here is derived from an EMBL/GenBank/DDBJ whole genome shotgun (WGS) entry which is preliminary data.</text>
</comment>
<dbReference type="PANTHER" id="PTHR30506:SF3">
    <property type="entry name" value="UPF0126 INNER MEMBRANE PROTEIN YADS-RELATED"/>
    <property type="match status" value="1"/>
</dbReference>
<protein>
    <submittedName>
        <fullName evidence="9">Trimeric intracellular cation channel family protein</fullName>
    </submittedName>
</protein>
<dbReference type="Pfam" id="PF03458">
    <property type="entry name" value="Gly_transporter"/>
    <property type="match status" value="2"/>
</dbReference>
<feature type="domain" description="Glycine transporter" evidence="8">
    <location>
        <begin position="153"/>
        <end position="227"/>
    </location>
</feature>
<evidence type="ECO:0000256" key="7">
    <source>
        <dbReference type="SAM" id="Phobius"/>
    </source>
</evidence>
<keyword evidence="4 7" id="KW-0812">Transmembrane</keyword>
<feature type="transmembrane region" description="Helical" evidence="7">
    <location>
        <begin position="124"/>
        <end position="142"/>
    </location>
</feature>
<dbReference type="Proteomes" id="UP000324701">
    <property type="component" value="Unassembled WGS sequence"/>
</dbReference>
<evidence type="ECO:0000256" key="3">
    <source>
        <dbReference type="ARBA" id="ARBA00022475"/>
    </source>
</evidence>
<dbReference type="PANTHER" id="PTHR30506">
    <property type="entry name" value="INNER MEMBRANE PROTEIN"/>
    <property type="match status" value="1"/>
</dbReference>
<evidence type="ECO:0000313" key="10">
    <source>
        <dbReference type="Proteomes" id="UP000324701"/>
    </source>
</evidence>
<dbReference type="OrthoDB" id="9791874at2"/>
<sequence length="301" mass="31788">MVLPDQRQPAGVGRVRAVCWCGRSCLRGGFLALGGGRRNPAIDFTIRAGLCWEPCVVSPTLGEVFQVVDLTGVFGNAVLGGIVATEERLDPVGFAALAMLSGLGGGLIRDALLQHGPPVALTDYVYLIVAIAGAIIAFLVPVYGRAWNLAFPVIDAIALGTWAVAGAQKTLATGLGWEAALLMGTITAVGGGTLRDIAVRRTPQIFGGNTLYATCAVIASGVMVLFAYYGRATMGAVIATAVGATLCLLARWRGWQLTERPAWHYALRRQPSKRLPRITLRVNSDDSPLPLVSGKRKPPSR</sequence>
<dbReference type="AlphaFoldDB" id="A0A5B1BKB2"/>
<organism evidence="9 10">
    <name type="scientific">Mycobacterium simiae</name>
    <name type="common">Mycobacterium habana</name>
    <dbReference type="NCBI Taxonomy" id="1784"/>
    <lineage>
        <taxon>Bacteria</taxon>
        <taxon>Bacillati</taxon>
        <taxon>Actinomycetota</taxon>
        <taxon>Actinomycetes</taxon>
        <taxon>Mycobacteriales</taxon>
        <taxon>Mycobacteriaceae</taxon>
        <taxon>Mycobacterium</taxon>
        <taxon>Mycobacterium simiae complex</taxon>
    </lineage>
</organism>
<accession>A0A5B1BKB2</accession>
<evidence type="ECO:0000256" key="2">
    <source>
        <dbReference type="ARBA" id="ARBA00008193"/>
    </source>
</evidence>
<evidence type="ECO:0000256" key="6">
    <source>
        <dbReference type="ARBA" id="ARBA00023136"/>
    </source>
</evidence>
<evidence type="ECO:0000256" key="5">
    <source>
        <dbReference type="ARBA" id="ARBA00022989"/>
    </source>
</evidence>